<evidence type="ECO:0000313" key="4">
    <source>
        <dbReference type="Proteomes" id="UP000502415"/>
    </source>
</evidence>
<feature type="signal peptide" evidence="1">
    <location>
        <begin position="1"/>
        <end position="26"/>
    </location>
</feature>
<evidence type="ECO:0000256" key="1">
    <source>
        <dbReference type="SAM" id="SignalP"/>
    </source>
</evidence>
<evidence type="ECO:0000313" key="3">
    <source>
        <dbReference type="EMBL" id="QJD99875.1"/>
    </source>
</evidence>
<dbReference type="AlphaFoldDB" id="A0A7Z2ZRX3"/>
<accession>A0A7Z2ZRX3</accession>
<dbReference type="InterPro" id="IPR013424">
    <property type="entry name" value="Ice-binding_C"/>
</dbReference>
<dbReference type="EMBL" id="CP051685">
    <property type="protein sequence ID" value="QJD99875.1"/>
    <property type="molecule type" value="Genomic_DNA"/>
</dbReference>
<organism evidence="3 4">
    <name type="scientific">Massilia forsythiae</name>
    <dbReference type="NCBI Taxonomy" id="2728020"/>
    <lineage>
        <taxon>Bacteria</taxon>
        <taxon>Pseudomonadati</taxon>
        <taxon>Pseudomonadota</taxon>
        <taxon>Betaproteobacteria</taxon>
        <taxon>Burkholderiales</taxon>
        <taxon>Oxalobacteraceae</taxon>
        <taxon>Telluria group</taxon>
        <taxon>Massilia</taxon>
    </lineage>
</organism>
<dbReference type="NCBIfam" id="NF033554">
    <property type="entry name" value="floc_PepA"/>
    <property type="match status" value="1"/>
</dbReference>
<gene>
    <name evidence="3" type="primary">pepA</name>
    <name evidence="3" type="ORF">HH212_07440</name>
</gene>
<feature type="domain" description="Ice-binding protein C-terminal" evidence="2">
    <location>
        <begin position="245"/>
        <end position="266"/>
    </location>
</feature>
<name>A0A7Z2ZRX3_9BURK</name>
<dbReference type="Proteomes" id="UP000502415">
    <property type="component" value="Chromosome"/>
</dbReference>
<dbReference type="Pfam" id="PF07589">
    <property type="entry name" value="PEP-CTERM"/>
    <property type="match status" value="1"/>
</dbReference>
<dbReference type="KEGG" id="mfy:HH212_07440"/>
<keyword evidence="4" id="KW-1185">Reference proteome</keyword>
<sequence length="269" mass="27330">MKAVSKTILACSVAAAAMFASATASAANFNPFTVTPTGPNATASFTADKITGNYTEVATFNNDGTFNVSLYWNAGQFVTNGGNTGLSARTTGLGNDYGLYAVYTASGTTTTTNGVTSFTFQPGTGSLSLYLDLGDETNVAANPTTGTGTFSFTGNSTDVLLASGNPVSGLGTLDPSLSTCGSNGINCGSFGSETTFALTTAGSAFFVSPNPFYNLSFQSGQLNNFTPTGTQLINGSLDVVFANEVPEPASLGLLGLGLLGLGFARRKQK</sequence>
<dbReference type="NCBIfam" id="TIGR02595">
    <property type="entry name" value="PEP_CTERM"/>
    <property type="match status" value="1"/>
</dbReference>
<dbReference type="RefSeq" id="WP_169434824.1">
    <property type="nucleotide sequence ID" value="NZ_CP051685.1"/>
</dbReference>
<proteinExistence type="predicted"/>
<protein>
    <submittedName>
        <fullName evidence="3">Flocculation-associated PEP-CTERM protein PepA</fullName>
    </submittedName>
</protein>
<feature type="chain" id="PRO_5030755273" evidence="1">
    <location>
        <begin position="27"/>
        <end position="269"/>
    </location>
</feature>
<evidence type="ECO:0000259" key="2">
    <source>
        <dbReference type="Pfam" id="PF07589"/>
    </source>
</evidence>
<reference evidence="3 4" key="1">
    <citation type="submission" date="2020-04" db="EMBL/GenBank/DDBJ databases">
        <title>Genome sequencing of novel species.</title>
        <authorList>
            <person name="Heo J."/>
            <person name="Kim S.-J."/>
            <person name="Kim J.-S."/>
            <person name="Hong S.-B."/>
            <person name="Kwon S.-W."/>
        </authorList>
    </citation>
    <scope>NUCLEOTIDE SEQUENCE [LARGE SCALE GENOMIC DNA]</scope>
    <source>
        <strain evidence="3 4">GN2-R2</strain>
    </source>
</reference>
<keyword evidence="1" id="KW-0732">Signal</keyword>